<dbReference type="PANTHER" id="PTHR42808">
    <property type="entry name" value="HYDROXYSTEROID DEHYDROGENASE-LIKE PROTEIN 2"/>
    <property type="match status" value="1"/>
</dbReference>
<dbReference type="GO" id="GO:0016491">
    <property type="term" value="F:oxidoreductase activity"/>
    <property type="evidence" value="ECO:0007669"/>
    <property type="project" value="UniProtKB-KW"/>
</dbReference>
<evidence type="ECO:0000313" key="6">
    <source>
        <dbReference type="EMBL" id="TDK59693.1"/>
    </source>
</evidence>
<comment type="caution">
    <text evidence="6">The sequence shown here is derived from an EMBL/GenBank/DDBJ whole genome shotgun (WGS) entry which is preliminary data.</text>
</comment>
<dbReference type="InterPro" id="IPR003033">
    <property type="entry name" value="SCP2_sterol-bd_dom"/>
</dbReference>
<feature type="domain" description="SCP2" evidence="4">
    <location>
        <begin position="24"/>
        <end position="113"/>
    </location>
</feature>
<dbReference type="PANTHER" id="PTHR42808:SF3">
    <property type="entry name" value="HYDROXYSTEROID DEHYDROGENASE-LIKE PROTEIN 2"/>
    <property type="match status" value="1"/>
</dbReference>
<evidence type="ECO:0000313" key="7">
    <source>
        <dbReference type="Proteomes" id="UP000295132"/>
    </source>
</evidence>
<evidence type="ECO:0000313" key="5">
    <source>
        <dbReference type="EMBL" id="MDQ6595981.1"/>
    </source>
</evidence>
<dbReference type="Proteomes" id="UP001178888">
    <property type="component" value="Unassembled WGS sequence"/>
</dbReference>
<evidence type="ECO:0000313" key="8">
    <source>
        <dbReference type="Proteomes" id="UP001178888"/>
    </source>
</evidence>
<dbReference type="Gene3D" id="3.30.1050.10">
    <property type="entry name" value="SCP2 sterol-binding domain"/>
    <property type="match status" value="1"/>
</dbReference>
<keyword evidence="2" id="KW-0521">NADP</keyword>
<protein>
    <submittedName>
        <fullName evidence="6">SCP2 sterol-binding domain-containing protein</fullName>
    </submittedName>
</protein>
<keyword evidence="3" id="KW-0560">Oxidoreductase</keyword>
<dbReference type="InterPro" id="IPR036527">
    <property type="entry name" value="SCP2_sterol-bd_dom_sf"/>
</dbReference>
<name>A0A4R5VNN5_9BACI</name>
<evidence type="ECO:0000259" key="4">
    <source>
        <dbReference type="Pfam" id="PF02036"/>
    </source>
</evidence>
<dbReference type="SUPFAM" id="SSF55718">
    <property type="entry name" value="SCP-like"/>
    <property type="match status" value="1"/>
</dbReference>
<dbReference type="EMBL" id="JAVGVR010000001">
    <property type="protein sequence ID" value="MDQ6595981.1"/>
    <property type="molecule type" value="Genomic_DNA"/>
</dbReference>
<comment type="similarity">
    <text evidence="1">Belongs to the short-chain dehydrogenases/reductases (SDR) family.</text>
</comment>
<evidence type="ECO:0000256" key="1">
    <source>
        <dbReference type="ARBA" id="ARBA00006484"/>
    </source>
</evidence>
<gene>
    <name evidence="6" type="ORF">E2K98_17335</name>
    <name evidence="5" type="ORF">RCG21_06175</name>
</gene>
<evidence type="ECO:0000256" key="2">
    <source>
        <dbReference type="ARBA" id="ARBA00022857"/>
    </source>
</evidence>
<dbReference type="RefSeq" id="WP_133336282.1">
    <property type="nucleotide sequence ID" value="NZ_JAVGVR010000001.1"/>
</dbReference>
<proteinExistence type="inferred from homology"/>
<accession>A0A4R5VNN5</accession>
<organism evidence="6 7">
    <name type="scientific">Bacillus salipaludis</name>
    <dbReference type="NCBI Taxonomy" id="2547811"/>
    <lineage>
        <taxon>Bacteria</taxon>
        <taxon>Bacillati</taxon>
        <taxon>Bacillota</taxon>
        <taxon>Bacilli</taxon>
        <taxon>Bacillales</taxon>
        <taxon>Bacillaceae</taxon>
        <taxon>Bacillus</taxon>
    </lineage>
</organism>
<sequence length="121" mass="13510">MPKTIEDYSLAEVMKKIEEILAVNPEPVQGFSAIYQFDISGAEEGVYQLHFQEGKASVKEGDESPADCTLIMSLDNFRKFLLGNLNGTLAFMTGKLKIKGDIGKALKLENILKQYKVKEHL</sequence>
<dbReference type="InterPro" id="IPR051935">
    <property type="entry name" value="HSDL2"/>
</dbReference>
<evidence type="ECO:0000256" key="3">
    <source>
        <dbReference type="ARBA" id="ARBA00023002"/>
    </source>
</evidence>
<reference evidence="5" key="2">
    <citation type="submission" date="2023-08" db="EMBL/GenBank/DDBJ databases">
        <title>Nitrogen cycling bacteria in agricultural field soils.</title>
        <authorList>
            <person name="Jang J."/>
        </authorList>
    </citation>
    <scope>NUCLEOTIDE SEQUENCE</scope>
    <source>
        <strain evidence="5">PS3-36</strain>
    </source>
</reference>
<dbReference type="EMBL" id="SMYO01000008">
    <property type="protein sequence ID" value="TDK59693.1"/>
    <property type="molecule type" value="Genomic_DNA"/>
</dbReference>
<reference evidence="6 7" key="1">
    <citation type="submission" date="2019-03" db="EMBL/GenBank/DDBJ databases">
        <title>Bacillus niacini sp. nov. a Nicotinate-Metabolizing Mesophile Isolated from Soil.</title>
        <authorList>
            <person name="Zhang G."/>
        </authorList>
    </citation>
    <scope>NUCLEOTIDE SEQUENCE [LARGE SCALE GENOMIC DNA]</scope>
    <source>
        <strain evidence="6 7">WN066</strain>
    </source>
</reference>
<dbReference type="Pfam" id="PF02036">
    <property type="entry name" value="SCP2"/>
    <property type="match status" value="1"/>
</dbReference>
<dbReference type="AlphaFoldDB" id="A0A4R5VNN5"/>
<dbReference type="Proteomes" id="UP000295132">
    <property type="component" value="Unassembled WGS sequence"/>
</dbReference>
<keyword evidence="8" id="KW-1185">Reference proteome</keyword>